<organism evidence="2 3">
    <name type="scientific">Ficus carica</name>
    <name type="common">Common fig</name>
    <dbReference type="NCBI Taxonomy" id="3494"/>
    <lineage>
        <taxon>Eukaryota</taxon>
        <taxon>Viridiplantae</taxon>
        <taxon>Streptophyta</taxon>
        <taxon>Embryophyta</taxon>
        <taxon>Tracheophyta</taxon>
        <taxon>Spermatophyta</taxon>
        <taxon>Magnoliopsida</taxon>
        <taxon>eudicotyledons</taxon>
        <taxon>Gunneridae</taxon>
        <taxon>Pentapetalae</taxon>
        <taxon>rosids</taxon>
        <taxon>fabids</taxon>
        <taxon>Rosales</taxon>
        <taxon>Moraceae</taxon>
        <taxon>Ficeae</taxon>
        <taxon>Ficus</taxon>
    </lineage>
</organism>
<feature type="compositionally biased region" description="Polar residues" evidence="1">
    <location>
        <begin position="1"/>
        <end position="15"/>
    </location>
</feature>
<evidence type="ECO:0000313" key="3">
    <source>
        <dbReference type="Proteomes" id="UP001187192"/>
    </source>
</evidence>
<dbReference type="Gramene" id="FCD_00008823-RA">
    <property type="protein sequence ID" value="FCD_00008823-RA:cds"/>
    <property type="gene ID" value="FCD_00008823"/>
</dbReference>
<name>A0AA87ZK90_FICCA</name>
<dbReference type="Proteomes" id="UP001187192">
    <property type="component" value="Unassembled WGS sequence"/>
</dbReference>
<protein>
    <submittedName>
        <fullName evidence="2">Uncharacterized protein</fullName>
    </submittedName>
</protein>
<proteinExistence type="predicted"/>
<dbReference type="AlphaFoldDB" id="A0AA87ZK90"/>
<comment type="caution">
    <text evidence="2">The sequence shown here is derived from an EMBL/GenBank/DDBJ whole genome shotgun (WGS) entry which is preliminary data.</text>
</comment>
<reference evidence="2" key="1">
    <citation type="submission" date="2023-07" db="EMBL/GenBank/DDBJ databases">
        <title>draft genome sequence of fig (Ficus carica).</title>
        <authorList>
            <person name="Takahashi T."/>
            <person name="Nishimura K."/>
        </authorList>
    </citation>
    <scope>NUCLEOTIDE SEQUENCE</scope>
</reference>
<accession>A0AA87ZK90</accession>
<evidence type="ECO:0000256" key="1">
    <source>
        <dbReference type="SAM" id="MobiDB-lite"/>
    </source>
</evidence>
<evidence type="ECO:0000313" key="2">
    <source>
        <dbReference type="EMBL" id="GMN35447.1"/>
    </source>
</evidence>
<feature type="region of interest" description="Disordered" evidence="1">
    <location>
        <begin position="1"/>
        <end position="97"/>
    </location>
</feature>
<feature type="compositionally biased region" description="Basic and acidic residues" evidence="1">
    <location>
        <begin position="28"/>
        <end position="54"/>
    </location>
</feature>
<sequence>MSASTPNRPINTPQHTGHRAPTRAVTGGEKERERKERDCVVVKKRERERREPTHTTRWPSCHHRPVRLTASPPLPATTHPFAPSPTSTPNSPPSPAH</sequence>
<keyword evidence="3" id="KW-1185">Reference proteome</keyword>
<dbReference type="EMBL" id="BTGU01000005">
    <property type="protein sequence ID" value="GMN35447.1"/>
    <property type="molecule type" value="Genomic_DNA"/>
</dbReference>
<gene>
    <name evidence="2" type="ORF">TIFTF001_005306</name>
</gene>